<dbReference type="InterPro" id="IPR003660">
    <property type="entry name" value="HAMP_dom"/>
</dbReference>
<keyword evidence="5" id="KW-0808">Transferase</keyword>
<evidence type="ECO:0000313" key="10">
    <source>
        <dbReference type="EMBL" id="TAA74547.1"/>
    </source>
</evidence>
<keyword evidence="7" id="KW-0472">Membrane</keyword>
<dbReference type="Gene3D" id="3.30.565.10">
    <property type="entry name" value="Histidine kinase-like ATPase, C-terminal domain"/>
    <property type="match status" value="1"/>
</dbReference>
<comment type="catalytic activity">
    <reaction evidence="1">
        <text>ATP + protein L-histidine = ADP + protein N-phospho-L-histidine.</text>
        <dbReference type="EC" id="2.7.13.3"/>
    </reaction>
</comment>
<dbReference type="Pfam" id="PF02518">
    <property type="entry name" value="HATPase_c"/>
    <property type="match status" value="1"/>
</dbReference>
<dbReference type="SMART" id="SM00388">
    <property type="entry name" value="HisKA"/>
    <property type="match status" value="1"/>
</dbReference>
<evidence type="ECO:0000256" key="1">
    <source>
        <dbReference type="ARBA" id="ARBA00000085"/>
    </source>
</evidence>
<dbReference type="PANTHER" id="PTHR43304:SF1">
    <property type="entry name" value="PAC DOMAIN-CONTAINING PROTEIN"/>
    <property type="match status" value="1"/>
</dbReference>
<dbReference type="AlphaFoldDB" id="A0A521G0J5"/>
<evidence type="ECO:0000313" key="11">
    <source>
        <dbReference type="Proteomes" id="UP000316238"/>
    </source>
</evidence>
<dbReference type="PROSITE" id="PS50885">
    <property type="entry name" value="HAMP"/>
    <property type="match status" value="1"/>
</dbReference>
<evidence type="ECO:0000256" key="7">
    <source>
        <dbReference type="SAM" id="Phobius"/>
    </source>
</evidence>
<dbReference type="EC" id="2.7.13.3" evidence="3"/>
<dbReference type="EMBL" id="NQJD01000023">
    <property type="protein sequence ID" value="TAA74547.1"/>
    <property type="molecule type" value="Genomic_DNA"/>
</dbReference>
<evidence type="ECO:0000256" key="3">
    <source>
        <dbReference type="ARBA" id="ARBA00012438"/>
    </source>
</evidence>
<dbReference type="PANTHER" id="PTHR43304">
    <property type="entry name" value="PHYTOCHROME-LIKE PROTEIN CPH1"/>
    <property type="match status" value="1"/>
</dbReference>
<reference evidence="10" key="1">
    <citation type="submission" date="2017-07" db="EMBL/GenBank/DDBJ databases">
        <title>The cable genome - Insights into the physiology and evolution of filamentous bacteria capable of sulfide oxidation via long distance electron transfer.</title>
        <authorList>
            <person name="Thorup C."/>
            <person name="Bjerg J.T."/>
            <person name="Schreiber L."/>
            <person name="Nielsen L.P."/>
            <person name="Kjeldsen K.U."/>
            <person name="Boesen T."/>
            <person name="Boggild A."/>
            <person name="Meysman F."/>
            <person name="Geelhoed J."/>
            <person name="Schramm A."/>
        </authorList>
    </citation>
    <scope>NUCLEOTIDE SEQUENCE [LARGE SCALE GENOMIC DNA]</scope>
    <source>
        <strain evidence="10">GS</strain>
    </source>
</reference>
<accession>A0A521G0J5</accession>
<dbReference type="SUPFAM" id="SSF158472">
    <property type="entry name" value="HAMP domain-like"/>
    <property type="match status" value="1"/>
</dbReference>
<dbReference type="SMART" id="SM00387">
    <property type="entry name" value="HATPase_c"/>
    <property type="match status" value="1"/>
</dbReference>
<dbReference type="Pfam" id="PF00512">
    <property type="entry name" value="HisKA"/>
    <property type="match status" value="1"/>
</dbReference>
<dbReference type="InterPro" id="IPR036890">
    <property type="entry name" value="HATPase_C_sf"/>
</dbReference>
<dbReference type="CDD" id="cd00082">
    <property type="entry name" value="HisKA"/>
    <property type="match status" value="1"/>
</dbReference>
<comment type="caution">
    <text evidence="10">The sequence shown here is derived from an EMBL/GenBank/DDBJ whole genome shotgun (WGS) entry which is preliminary data.</text>
</comment>
<dbReference type="InterPro" id="IPR052162">
    <property type="entry name" value="Sensor_kinase/Photoreceptor"/>
</dbReference>
<keyword evidence="7" id="KW-1133">Transmembrane helix</keyword>
<dbReference type="SUPFAM" id="SSF55874">
    <property type="entry name" value="ATPase domain of HSP90 chaperone/DNA topoisomerase II/histidine kinase"/>
    <property type="match status" value="1"/>
</dbReference>
<sequence>MTNFLLRAIGLKKRIVFGYVITGAMAFMIALLSYGAFTRLSADFRKIVLFSRRSADNMVFAAQMAEMQRQALIYIYEGHSSSGSQVGVIYQKMMQNIGGSEAIEQLGAKAVVTLAKKHLEAYYEAFQEVRRQRQLQARLVKSEFRVHATRGQQLIEELIREEGETRLLECTKMLNALLQIEKNAYRYLDSFDGDFIKAALFNIQETRSLIGHFQQNHQTIELNNVLNSYESSFLEAVQRTRGYLYLTSVVMAAQAYETMYQSKKLSALMISESERIQQQLFQHVSSRLRLLLFWTVFLLLFIALFSYVITKSITIPLKRLTKTFKLLASGSADAEIPSYPLQDELGDLTNAAASFKEKNIALRTSKQELERSNDELEQFVYTVSHDLKSPIVTSMGFIGIIRKLASQGKAEQAMGMLDKVVKANERMSQLINDLLELSRVGRIDMDKKQIDLNQLLGDFAHNQSERLKAAKFTLTVEQDLPVIYANESRTLQVFENILSNGLKYVRNEKEGGRLRISSFEDKQWHHIRCTDNGLGIPEEYREKIFGLFYRLDVNIEGTGIGLAVAKKIMKFHNGDIRAEAGPNGGAVFHLTFPKMMDL</sequence>
<dbReference type="InterPro" id="IPR003661">
    <property type="entry name" value="HisK_dim/P_dom"/>
</dbReference>
<gene>
    <name evidence="10" type="ORF">CDV28_12319</name>
</gene>
<dbReference type="GO" id="GO:0000155">
    <property type="term" value="F:phosphorelay sensor kinase activity"/>
    <property type="evidence" value="ECO:0007669"/>
    <property type="project" value="InterPro"/>
</dbReference>
<dbReference type="Gene3D" id="1.10.287.130">
    <property type="match status" value="1"/>
</dbReference>
<keyword evidence="4" id="KW-0597">Phosphoprotein</keyword>
<keyword evidence="7" id="KW-0812">Transmembrane</keyword>
<evidence type="ECO:0000259" key="9">
    <source>
        <dbReference type="PROSITE" id="PS50885"/>
    </source>
</evidence>
<organism evidence="10 11">
    <name type="scientific">Candidatus Electronema aureum</name>
    <dbReference type="NCBI Taxonomy" id="2005002"/>
    <lineage>
        <taxon>Bacteria</taxon>
        <taxon>Pseudomonadati</taxon>
        <taxon>Thermodesulfobacteriota</taxon>
        <taxon>Desulfobulbia</taxon>
        <taxon>Desulfobulbales</taxon>
        <taxon>Desulfobulbaceae</taxon>
        <taxon>Candidatus Electronema</taxon>
    </lineage>
</organism>
<evidence type="ECO:0000256" key="2">
    <source>
        <dbReference type="ARBA" id="ARBA00004370"/>
    </source>
</evidence>
<evidence type="ECO:0000256" key="6">
    <source>
        <dbReference type="ARBA" id="ARBA00022777"/>
    </source>
</evidence>
<comment type="subcellular location">
    <subcellularLocation>
        <location evidence="2">Membrane</location>
    </subcellularLocation>
</comment>
<dbReference type="InterPro" id="IPR004358">
    <property type="entry name" value="Sig_transdc_His_kin-like_C"/>
</dbReference>
<proteinExistence type="predicted"/>
<protein>
    <recommendedName>
        <fullName evidence="3">histidine kinase</fullName>
        <ecNumber evidence="3">2.7.13.3</ecNumber>
    </recommendedName>
</protein>
<dbReference type="GO" id="GO:0016020">
    <property type="term" value="C:membrane"/>
    <property type="evidence" value="ECO:0007669"/>
    <property type="project" value="UniProtKB-SubCell"/>
</dbReference>
<dbReference type="InterPro" id="IPR036097">
    <property type="entry name" value="HisK_dim/P_sf"/>
</dbReference>
<dbReference type="PROSITE" id="PS50109">
    <property type="entry name" value="HIS_KIN"/>
    <property type="match status" value="1"/>
</dbReference>
<feature type="domain" description="Histidine kinase" evidence="8">
    <location>
        <begin position="382"/>
        <end position="596"/>
    </location>
</feature>
<dbReference type="Gene3D" id="6.10.340.10">
    <property type="match status" value="1"/>
</dbReference>
<evidence type="ECO:0000256" key="4">
    <source>
        <dbReference type="ARBA" id="ARBA00022553"/>
    </source>
</evidence>
<feature type="domain" description="HAMP" evidence="9">
    <location>
        <begin position="311"/>
        <end position="364"/>
    </location>
</feature>
<dbReference type="InterPro" id="IPR003594">
    <property type="entry name" value="HATPase_dom"/>
</dbReference>
<evidence type="ECO:0000256" key="5">
    <source>
        <dbReference type="ARBA" id="ARBA00022679"/>
    </source>
</evidence>
<keyword evidence="11" id="KW-1185">Reference proteome</keyword>
<feature type="transmembrane region" description="Helical" evidence="7">
    <location>
        <begin position="15"/>
        <end position="37"/>
    </location>
</feature>
<name>A0A521G0J5_9BACT</name>
<dbReference type="InterPro" id="IPR005467">
    <property type="entry name" value="His_kinase_dom"/>
</dbReference>
<dbReference type="PRINTS" id="PR00344">
    <property type="entry name" value="BCTRLSENSOR"/>
</dbReference>
<dbReference type="SUPFAM" id="SSF47384">
    <property type="entry name" value="Homodimeric domain of signal transducing histidine kinase"/>
    <property type="match status" value="1"/>
</dbReference>
<keyword evidence="6 10" id="KW-0418">Kinase</keyword>
<evidence type="ECO:0000259" key="8">
    <source>
        <dbReference type="PROSITE" id="PS50109"/>
    </source>
</evidence>
<feature type="transmembrane region" description="Helical" evidence="7">
    <location>
        <begin position="290"/>
        <end position="309"/>
    </location>
</feature>
<dbReference type="Proteomes" id="UP000316238">
    <property type="component" value="Unassembled WGS sequence"/>
</dbReference>